<reference evidence="2" key="1">
    <citation type="submission" date="2020-09" db="EMBL/GenBank/DDBJ databases">
        <title>The genome sequence of strain Labrenzia suaedae 4C16A.</title>
        <authorList>
            <person name="Liu Y."/>
        </authorList>
    </citation>
    <scope>NUCLEOTIDE SEQUENCE [LARGE SCALE GENOMIC DNA]</scope>
    <source>
        <strain evidence="2">4C16A</strain>
    </source>
</reference>
<dbReference type="Proteomes" id="UP000632063">
    <property type="component" value="Unassembled WGS sequence"/>
</dbReference>
<organism evidence="1 2">
    <name type="scientific">Roseibium litorale</name>
    <dbReference type="NCBI Taxonomy" id="2803841"/>
    <lineage>
        <taxon>Bacteria</taxon>
        <taxon>Pseudomonadati</taxon>
        <taxon>Pseudomonadota</taxon>
        <taxon>Alphaproteobacteria</taxon>
        <taxon>Hyphomicrobiales</taxon>
        <taxon>Stappiaceae</taxon>
        <taxon>Roseibium</taxon>
    </lineage>
</organism>
<dbReference type="Pfam" id="PF14247">
    <property type="entry name" value="DUF4344"/>
    <property type="match status" value="2"/>
</dbReference>
<evidence type="ECO:0000313" key="2">
    <source>
        <dbReference type="Proteomes" id="UP000632063"/>
    </source>
</evidence>
<sequence>MLSMTEEARESLFEDVTGSILFVIAQQSGRMLISQLRLPVRGELNATIDALSALYLLNISDSALGDLRVPVLRSVLAIARLPASERPKYFHHQNIDPKRVDRIVCLIVGSNPAFLTSLQEEHLIDEARTEACTRDFERTKAVWGQILSSHMRQENDQVRRIAVSYNKVPRGDEVLMGMLKEAKVLETAARKLDDFYRFPAPVIMRAAACGEETATFDPRTRDFLICYDLILRFARDHLEQMKR</sequence>
<dbReference type="EMBL" id="JACYXI010000020">
    <property type="protein sequence ID" value="MBD8894103.1"/>
    <property type="molecule type" value="Genomic_DNA"/>
</dbReference>
<gene>
    <name evidence="1" type="ORF">IG616_21365</name>
</gene>
<dbReference type="InterPro" id="IPR025644">
    <property type="entry name" value="DUF4344"/>
</dbReference>
<protein>
    <submittedName>
        <fullName evidence="1">Uncharacterized protein</fullName>
    </submittedName>
</protein>
<comment type="caution">
    <text evidence="1">The sequence shown here is derived from an EMBL/GenBank/DDBJ whole genome shotgun (WGS) entry which is preliminary data.</text>
</comment>
<name>A0ABR9CTR3_9HYPH</name>
<accession>A0ABR9CTR3</accession>
<reference evidence="1 2" key="2">
    <citation type="journal article" date="2021" name="Int. J. Syst. Evol. Microbiol.">
        <title>Roseibium litorale sp. nov., isolated from a tidal flat sediment and proposal for the reclassification of Labrenzia polysiphoniae as Roseibium polysiphoniae comb. nov.</title>
        <authorList>
            <person name="Liu Y."/>
            <person name="Pei T."/>
            <person name="Du J."/>
            <person name="Chao M."/>
            <person name="Deng M.R."/>
            <person name="Zhu H."/>
        </authorList>
    </citation>
    <scope>NUCLEOTIDE SEQUENCE [LARGE SCALE GENOMIC DNA]</scope>
    <source>
        <strain evidence="1 2">4C16A</strain>
    </source>
</reference>
<evidence type="ECO:0000313" key="1">
    <source>
        <dbReference type="EMBL" id="MBD8894103.1"/>
    </source>
</evidence>
<keyword evidence="2" id="KW-1185">Reference proteome</keyword>
<proteinExistence type="predicted"/>